<dbReference type="PANTHER" id="PTHR43272">
    <property type="entry name" value="LONG-CHAIN-FATTY-ACID--COA LIGASE"/>
    <property type="match status" value="1"/>
</dbReference>
<dbReference type="InterPro" id="IPR020845">
    <property type="entry name" value="AMP-binding_CS"/>
</dbReference>
<keyword evidence="4 7" id="KW-0276">Fatty acid metabolism</keyword>
<organism evidence="9">
    <name type="scientific">Eutreptiella gymnastica</name>
    <dbReference type="NCBI Taxonomy" id="73025"/>
    <lineage>
        <taxon>Eukaryota</taxon>
        <taxon>Discoba</taxon>
        <taxon>Euglenozoa</taxon>
        <taxon>Euglenida</taxon>
        <taxon>Spirocuta</taxon>
        <taxon>Euglenophyceae</taxon>
        <taxon>Eutreptiales</taxon>
        <taxon>Eutreptiaceae</taxon>
        <taxon>Eutreptiella</taxon>
    </lineage>
</organism>
<evidence type="ECO:0000313" key="9">
    <source>
        <dbReference type="EMBL" id="CAE0816236.1"/>
    </source>
</evidence>
<reference evidence="9" key="1">
    <citation type="submission" date="2021-01" db="EMBL/GenBank/DDBJ databases">
        <authorList>
            <person name="Corre E."/>
            <person name="Pelletier E."/>
            <person name="Niang G."/>
            <person name="Scheremetjew M."/>
            <person name="Finn R."/>
            <person name="Kale V."/>
            <person name="Holt S."/>
            <person name="Cochrane G."/>
            <person name="Meng A."/>
            <person name="Brown T."/>
            <person name="Cohen L."/>
        </authorList>
    </citation>
    <scope>NUCLEOTIDE SEQUENCE</scope>
    <source>
        <strain evidence="9">CCMP1594</strain>
    </source>
</reference>
<evidence type="ECO:0000256" key="4">
    <source>
        <dbReference type="ARBA" id="ARBA00022832"/>
    </source>
</evidence>
<evidence type="ECO:0000256" key="5">
    <source>
        <dbReference type="ARBA" id="ARBA00022840"/>
    </source>
</evidence>
<evidence type="ECO:0000256" key="7">
    <source>
        <dbReference type="RuleBase" id="RU369030"/>
    </source>
</evidence>
<comment type="catalytic activity">
    <reaction evidence="7">
        <text>a long-chain fatty acid + ATP + CoA = a long-chain fatty acyl-CoA + AMP + diphosphate</text>
        <dbReference type="Rhea" id="RHEA:15421"/>
        <dbReference type="ChEBI" id="CHEBI:30616"/>
        <dbReference type="ChEBI" id="CHEBI:33019"/>
        <dbReference type="ChEBI" id="CHEBI:57287"/>
        <dbReference type="ChEBI" id="CHEBI:57560"/>
        <dbReference type="ChEBI" id="CHEBI:83139"/>
        <dbReference type="ChEBI" id="CHEBI:456215"/>
        <dbReference type="EC" id="6.2.1.3"/>
    </reaction>
</comment>
<dbReference type="GO" id="GO:0005524">
    <property type="term" value="F:ATP binding"/>
    <property type="evidence" value="ECO:0007669"/>
    <property type="project" value="UniProtKB-KW"/>
</dbReference>
<dbReference type="GO" id="GO:0016020">
    <property type="term" value="C:membrane"/>
    <property type="evidence" value="ECO:0007669"/>
    <property type="project" value="TreeGrafter"/>
</dbReference>
<evidence type="ECO:0000256" key="6">
    <source>
        <dbReference type="ARBA" id="ARBA00026121"/>
    </source>
</evidence>
<accession>A0A7S4LA36</accession>
<dbReference type="AlphaFoldDB" id="A0A7S4LA36"/>
<dbReference type="SUPFAM" id="SSF56801">
    <property type="entry name" value="Acetyl-CoA synthetase-like"/>
    <property type="match status" value="1"/>
</dbReference>
<protein>
    <recommendedName>
        <fullName evidence="6 7">Long-chain-fatty-acid--CoA ligase</fullName>
        <ecNumber evidence="6 7">6.2.1.3</ecNumber>
    </recommendedName>
</protein>
<dbReference type="PROSITE" id="PS00455">
    <property type="entry name" value="AMP_BINDING"/>
    <property type="match status" value="1"/>
</dbReference>
<dbReference type="CDD" id="cd05927">
    <property type="entry name" value="LC-FACS_euk"/>
    <property type="match status" value="1"/>
</dbReference>
<keyword evidence="5 7" id="KW-0067">ATP-binding</keyword>
<dbReference type="GO" id="GO:0005783">
    <property type="term" value="C:endoplasmic reticulum"/>
    <property type="evidence" value="ECO:0007669"/>
    <property type="project" value="TreeGrafter"/>
</dbReference>
<dbReference type="InterPro" id="IPR045311">
    <property type="entry name" value="LC-FACS_euk"/>
</dbReference>
<dbReference type="GO" id="GO:0004467">
    <property type="term" value="F:long-chain fatty acid-CoA ligase activity"/>
    <property type="evidence" value="ECO:0007669"/>
    <property type="project" value="UniProtKB-EC"/>
</dbReference>
<evidence type="ECO:0000256" key="1">
    <source>
        <dbReference type="ARBA" id="ARBA00006432"/>
    </source>
</evidence>
<comment type="function">
    <text evidence="7">Catalyzes the conversion of long-chain fatty acids to their active form acyl-CoAs for both synthesis of cellular lipids, and degradation via beta-oxidation.</text>
</comment>
<keyword evidence="3 7" id="KW-0547">Nucleotide-binding</keyword>
<evidence type="ECO:0000256" key="2">
    <source>
        <dbReference type="ARBA" id="ARBA00022598"/>
    </source>
</evidence>
<evidence type="ECO:0000259" key="8">
    <source>
        <dbReference type="Pfam" id="PF00501"/>
    </source>
</evidence>
<name>A0A7S4LA36_9EUGL</name>
<proteinExistence type="inferred from homology"/>
<comment type="similarity">
    <text evidence="1 7">Belongs to the ATP-dependent AMP-binding enzyme family.</text>
</comment>
<keyword evidence="2 7" id="KW-0436">Ligase</keyword>
<dbReference type="Pfam" id="PF00501">
    <property type="entry name" value="AMP-binding"/>
    <property type="match status" value="1"/>
</dbReference>
<evidence type="ECO:0000256" key="3">
    <source>
        <dbReference type="ARBA" id="ARBA00022741"/>
    </source>
</evidence>
<sequence length="701" mass="76335">MVAAMNSGPPGVKVPESYSYIVPGTEDVSQGLGSIYRSVLCKNELMEKLSTGQETGYEVFQKGVQTAGDGDCMGRRQVTMLDGKPVAGPFVYESYNTVNQRIIKFSSGLVVLGLIPHTPGSDGTGPMRLLALYMKNRPEWIIAEQACFRYSASTVPMYDTLGADTVEMILNETELATVLCTPAEIKSLLKVKDMCPSLKNIIYVDEVPNEVKAEVEAAGLKLLSFAEVEEAGASQPVDPQPPKPDDIATFCYTSGTTGKSKGALLSHRNMVSVIASVDFSMTPYDIVIGPEDRHLSYLPLAHVFERAVIGLMFSKGAKVGFFQGETPKLPEDLATLRPTIFPSVPRLLNRFYDKIMGGVKAQGGLKAKLFNMGYAAKQQGLKDGYLTHALWDKLVFSKVSKKLGLDDCKLLITGSAPIAPHVIEFLRILLSCNVVEGYGQTEGGAGATIQTPGDYSAGNVGAPISANEIRLVSVPEMGYLVEDRIHGKNDATGNSGIPCMGRGEICFTGPNVFKGYFKMDDKTAEAIDADGWVHTGDIGIWTPKGQLKIVDRKKNIFKLAQGEYIAPEKIENVYTKCEVVAQAFVYGDSFQHQLVAIIVLDAEALPAFCRDKGLPAGSPAEMCKSEEMKKAVLAELDRLRKEAKLFTFEHAAKIYLESEPFSVENDILTPTFKLKRDIAKKVYETQIDAMYDSLGRVGKQG</sequence>
<dbReference type="Gene3D" id="3.40.50.12780">
    <property type="entry name" value="N-terminal domain of ligase-like"/>
    <property type="match status" value="1"/>
</dbReference>
<dbReference type="PANTHER" id="PTHR43272:SF33">
    <property type="entry name" value="AMP-BINDING DOMAIN-CONTAINING PROTEIN-RELATED"/>
    <property type="match status" value="1"/>
</dbReference>
<feature type="domain" description="AMP-dependent synthetase/ligase" evidence="8">
    <location>
        <begin position="93"/>
        <end position="517"/>
    </location>
</feature>
<dbReference type="InterPro" id="IPR042099">
    <property type="entry name" value="ANL_N_sf"/>
</dbReference>
<dbReference type="EC" id="6.2.1.3" evidence="6 7"/>
<gene>
    <name evidence="9" type="ORF">EGYM00163_LOCUS27395</name>
</gene>
<keyword evidence="7" id="KW-0443">Lipid metabolism</keyword>
<dbReference type="EMBL" id="HBJA01078152">
    <property type="protein sequence ID" value="CAE0816236.1"/>
    <property type="molecule type" value="Transcribed_RNA"/>
</dbReference>
<dbReference type="InterPro" id="IPR000873">
    <property type="entry name" value="AMP-dep_synth/lig_dom"/>
</dbReference>